<gene>
    <name evidence="2" type="ORF">E3T53_04445</name>
</gene>
<dbReference type="SUPFAM" id="SSF81296">
    <property type="entry name" value="E set domains"/>
    <property type="match status" value="1"/>
</dbReference>
<dbReference type="InterPro" id="IPR013783">
    <property type="entry name" value="Ig-like_fold"/>
</dbReference>
<dbReference type="OrthoDB" id="3239878at2"/>
<accession>A0A4Y8KQ59</accession>
<dbReference type="Gene3D" id="2.60.40.10">
    <property type="entry name" value="Immunoglobulins"/>
    <property type="match status" value="1"/>
</dbReference>
<dbReference type="GO" id="GO:0005975">
    <property type="term" value="P:carbohydrate metabolic process"/>
    <property type="evidence" value="ECO:0007669"/>
    <property type="project" value="UniProtKB-ARBA"/>
</dbReference>
<dbReference type="Proteomes" id="UP000298218">
    <property type="component" value="Unassembled WGS sequence"/>
</dbReference>
<evidence type="ECO:0000313" key="3">
    <source>
        <dbReference type="Proteomes" id="UP000298218"/>
    </source>
</evidence>
<reference evidence="2 3" key="1">
    <citation type="submission" date="2019-03" db="EMBL/GenBank/DDBJ databases">
        <title>Genomics of glacier-inhabiting Cryobacterium strains.</title>
        <authorList>
            <person name="Liu Q."/>
            <person name="Xin Y.-H."/>
        </authorList>
    </citation>
    <scope>NUCLEOTIDE SEQUENCE [LARGE SCALE GENOMIC DNA]</scope>
    <source>
        <strain evidence="2 3">CGMCC 1.4292</strain>
    </source>
</reference>
<dbReference type="Pfam" id="PF01833">
    <property type="entry name" value="TIG"/>
    <property type="match status" value="1"/>
</dbReference>
<organism evidence="2 3">
    <name type="scientific">Cryobacterium psychrophilum</name>
    <dbReference type="NCBI Taxonomy" id="41988"/>
    <lineage>
        <taxon>Bacteria</taxon>
        <taxon>Bacillati</taxon>
        <taxon>Actinomycetota</taxon>
        <taxon>Actinomycetes</taxon>
        <taxon>Micrococcales</taxon>
        <taxon>Microbacteriaceae</taxon>
        <taxon>Cryobacterium</taxon>
    </lineage>
</organism>
<feature type="domain" description="IPT/TIG" evidence="1">
    <location>
        <begin position="67"/>
        <end position="133"/>
    </location>
</feature>
<name>A0A4Y8KQ59_9MICO</name>
<evidence type="ECO:0000259" key="1">
    <source>
        <dbReference type="Pfam" id="PF01833"/>
    </source>
</evidence>
<dbReference type="AlphaFoldDB" id="A0A4Y8KQ59"/>
<evidence type="ECO:0000313" key="2">
    <source>
        <dbReference type="EMBL" id="TFD80914.1"/>
    </source>
</evidence>
<sequence>MFTEEIFKNGVIRRRIAEVSVKSAKTDKSERGSVNATEITFKAKRSASLNNEHLGEWLIPAPGTALPTITSALPTGMGAGSTVELVGTGFTGATAVTVGGVAAAMFTVNSATSITLAMPTGSAGSSPIVVTTPVGASVAKAYTRVA</sequence>
<dbReference type="EMBL" id="SOHQ01000013">
    <property type="protein sequence ID" value="TFD80914.1"/>
    <property type="molecule type" value="Genomic_DNA"/>
</dbReference>
<dbReference type="InterPro" id="IPR014756">
    <property type="entry name" value="Ig_E-set"/>
</dbReference>
<dbReference type="InterPro" id="IPR002909">
    <property type="entry name" value="IPT_dom"/>
</dbReference>
<comment type="caution">
    <text evidence="2">The sequence shown here is derived from an EMBL/GenBank/DDBJ whole genome shotgun (WGS) entry which is preliminary data.</text>
</comment>
<protein>
    <recommendedName>
        <fullName evidence="1">IPT/TIG domain-containing protein</fullName>
    </recommendedName>
</protein>
<proteinExistence type="predicted"/>
<keyword evidence="3" id="KW-1185">Reference proteome</keyword>